<dbReference type="InterPro" id="IPR036188">
    <property type="entry name" value="FAD/NAD-bd_sf"/>
</dbReference>
<evidence type="ECO:0000256" key="13">
    <source>
        <dbReference type="ARBA" id="ARBA00032493"/>
    </source>
</evidence>
<proteinExistence type="inferred from homology"/>
<reference evidence="17 18" key="1">
    <citation type="submission" date="2016-10" db="EMBL/GenBank/DDBJ databases">
        <authorList>
            <person name="de Groot N.N."/>
        </authorList>
    </citation>
    <scope>NUCLEOTIDE SEQUENCE [LARGE SCALE GENOMIC DNA]</scope>
    <source>
        <strain evidence="17 18">CPCC 201354</strain>
    </source>
</reference>
<dbReference type="EMBL" id="FNCN01000001">
    <property type="protein sequence ID" value="SDG02045.1"/>
    <property type="molecule type" value="Genomic_DNA"/>
</dbReference>
<comment type="cofactor">
    <cofactor evidence="1">
        <name>FAD</name>
        <dbReference type="ChEBI" id="CHEBI:57692"/>
    </cofactor>
</comment>
<evidence type="ECO:0000256" key="15">
    <source>
        <dbReference type="ARBA" id="ARBA00048407"/>
    </source>
</evidence>
<dbReference type="OrthoDB" id="7527071at2"/>
<evidence type="ECO:0000256" key="9">
    <source>
        <dbReference type="ARBA" id="ARBA00023002"/>
    </source>
</evidence>
<evidence type="ECO:0000256" key="5">
    <source>
        <dbReference type="ARBA" id="ARBA00016406"/>
    </source>
</evidence>
<evidence type="ECO:0000313" key="17">
    <source>
        <dbReference type="EMBL" id="SDG02045.1"/>
    </source>
</evidence>
<evidence type="ECO:0000256" key="14">
    <source>
        <dbReference type="ARBA" id="ARBA00032738"/>
    </source>
</evidence>
<dbReference type="EC" id="1.14.13.59" evidence="4"/>
<evidence type="ECO:0000256" key="12">
    <source>
        <dbReference type="ARBA" id="ARBA00031158"/>
    </source>
</evidence>
<evidence type="ECO:0000256" key="7">
    <source>
        <dbReference type="ARBA" id="ARBA00022827"/>
    </source>
</evidence>
<comment type="pathway">
    <text evidence="2">Siderophore biosynthesis.</text>
</comment>
<keyword evidence="8" id="KW-0521">NADP</keyword>
<dbReference type="Gene3D" id="3.50.50.60">
    <property type="entry name" value="FAD/NAD(P)-binding domain"/>
    <property type="match status" value="1"/>
</dbReference>
<sequence>MEQCDVVGIGVGPSNLSLAALARPVAGLRARFLEARPRFQWHPGMMLPGARLQVSYLKDLVTLIDPTSRYSYLNFLVHHGRIYRSLIANQVGCSRQEFEQYYQWVADQLPGIHWGQRVKSVQVADAGFEVVCEEGGRFAAPALVLGSGRVPALPDFAAVFEGRDVLHSNDLLHVRPAVRGRRVVVVGAGQSGAEVVDHLLADDRELPASLLWISSRVGFLPLDDSPFSNEWFAPPYVDHFQTLPPERRTELLRHQRLASDGISETLLRTIYRRLYELDIAGGRLRHHLLPNRRVTDLRSHGSSHGSGLAVTLREGDTGKMERSVADVVIFCTGYRSPFPDYMEPLRERLVNEHGDFRIRPDYSLEWDGPDHLRIYVQNWAESTHGIADPNLSLGAWRSAQVINSLTDQEIYRLDGFSTTVTWARQPELDQDRDRGAVPPPPGDHIPVHGPFPLDLAPVEGR</sequence>
<keyword evidence="6" id="KW-0285">Flavoprotein</keyword>
<evidence type="ECO:0000256" key="2">
    <source>
        <dbReference type="ARBA" id="ARBA00004924"/>
    </source>
</evidence>
<accession>A0A1G7QU59</accession>
<evidence type="ECO:0000256" key="6">
    <source>
        <dbReference type="ARBA" id="ARBA00022630"/>
    </source>
</evidence>
<feature type="compositionally biased region" description="Basic and acidic residues" evidence="16">
    <location>
        <begin position="426"/>
        <end position="435"/>
    </location>
</feature>
<dbReference type="Proteomes" id="UP000198923">
    <property type="component" value="Unassembled WGS sequence"/>
</dbReference>
<dbReference type="PANTHER" id="PTHR42802">
    <property type="entry name" value="MONOOXYGENASE"/>
    <property type="match status" value="1"/>
</dbReference>
<name>A0A1G7QU59_9ACTN</name>
<dbReference type="GO" id="GO:0047091">
    <property type="term" value="F:L-lysine 6-monooxygenase (NADPH) activity"/>
    <property type="evidence" value="ECO:0007669"/>
    <property type="project" value="UniProtKB-EC"/>
</dbReference>
<dbReference type="STRING" id="504805.SAMN05421505_101126"/>
<dbReference type="Pfam" id="PF13434">
    <property type="entry name" value="Lys_Orn_oxgnase"/>
    <property type="match status" value="1"/>
</dbReference>
<keyword evidence="18" id="KW-1185">Reference proteome</keyword>
<protein>
    <recommendedName>
        <fullName evidence="5">L-lysine N6-monooxygenase MbtG</fullName>
        <ecNumber evidence="4">1.14.13.59</ecNumber>
    </recommendedName>
    <alternativeName>
        <fullName evidence="14">Lysine 6-N-hydroxylase</fullName>
    </alternativeName>
    <alternativeName>
        <fullName evidence="13">Lysine N6-hydroxylase</fullName>
    </alternativeName>
    <alternativeName>
        <fullName evidence="11">Lysine-N-oxygenase</fullName>
    </alternativeName>
    <alternativeName>
        <fullName evidence="12">Mycobactin synthase protein G</fullName>
    </alternativeName>
</protein>
<keyword evidence="9" id="KW-0560">Oxidoreductase</keyword>
<comment type="similarity">
    <text evidence="3">Belongs to the lysine N(6)-hydroxylase/L-ornithine N(5)-oxygenase family.</text>
</comment>
<comment type="catalytic activity">
    <reaction evidence="15">
        <text>L-lysine + NADPH + O2 = N(6)-hydroxy-L-lysine + NADP(+) + H2O</text>
        <dbReference type="Rhea" id="RHEA:23228"/>
        <dbReference type="ChEBI" id="CHEBI:15377"/>
        <dbReference type="ChEBI" id="CHEBI:15379"/>
        <dbReference type="ChEBI" id="CHEBI:32551"/>
        <dbReference type="ChEBI" id="CHEBI:57783"/>
        <dbReference type="ChEBI" id="CHEBI:57820"/>
        <dbReference type="ChEBI" id="CHEBI:58349"/>
        <dbReference type="EC" id="1.14.13.59"/>
    </reaction>
</comment>
<dbReference type="InterPro" id="IPR025700">
    <property type="entry name" value="Lys/Orn_oxygenase"/>
</dbReference>
<dbReference type="PANTHER" id="PTHR42802:SF1">
    <property type="entry name" value="L-ORNITHINE N(5)-MONOOXYGENASE"/>
    <property type="match status" value="1"/>
</dbReference>
<dbReference type="RefSeq" id="WP_093167124.1">
    <property type="nucleotide sequence ID" value="NZ_FNCN01000001.1"/>
</dbReference>
<dbReference type="SUPFAM" id="SSF51905">
    <property type="entry name" value="FAD/NAD(P)-binding domain"/>
    <property type="match status" value="2"/>
</dbReference>
<evidence type="ECO:0000256" key="4">
    <source>
        <dbReference type="ARBA" id="ARBA00013076"/>
    </source>
</evidence>
<gene>
    <name evidence="17" type="ORF">SAMN05421505_101126</name>
</gene>
<evidence type="ECO:0000256" key="3">
    <source>
        <dbReference type="ARBA" id="ARBA00007588"/>
    </source>
</evidence>
<organism evidence="17 18">
    <name type="scientific">Sinosporangium album</name>
    <dbReference type="NCBI Taxonomy" id="504805"/>
    <lineage>
        <taxon>Bacteria</taxon>
        <taxon>Bacillati</taxon>
        <taxon>Actinomycetota</taxon>
        <taxon>Actinomycetes</taxon>
        <taxon>Streptosporangiales</taxon>
        <taxon>Streptosporangiaceae</taxon>
        <taxon>Sinosporangium</taxon>
    </lineage>
</organism>
<evidence type="ECO:0000313" key="18">
    <source>
        <dbReference type="Proteomes" id="UP000198923"/>
    </source>
</evidence>
<evidence type="ECO:0000256" key="16">
    <source>
        <dbReference type="SAM" id="MobiDB-lite"/>
    </source>
</evidence>
<evidence type="ECO:0000256" key="8">
    <source>
        <dbReference type="ARBA" id="ARBA00022857"/>
    </source>
</evidence>
<feature type="region of interest" description="Disordered" evidence="16">
    <location>
        <begin position="425"/>
        <end position="461"/>
    </location>
</feature>
<dbReference type="AlphaFoldDB" id="A0A1G7QU59"/>
<evidence type="ECO:0000256" key="11">
    <source>
        <dbReference type="ARBA" id="ARBA00029939"/>
    </source>
</evidence>
<evidence type="ECO:0000256" key="10">
    <source>
        <dbReference type="ARBA" id="ARBA00023033"/>
    </source>
</evidence>
<evidence type="ECO:0000256" key="1">
    <source>
        <dbReference type="ARBA" id="ARBA00001974"/>
    </source>
</evidence>
<keyword evidence="10" id="KW-0503">Monooxygenase</keyword>
<keyword evidence="7" id="KW-0274">FAD</keyword>